<dbReference type="InterPro" id="IPR027417">
    <property type="entry name" value="P-loop_NTPase"/>
</dbReference>
<evidence type="ECO:0000256" key="5">
    <source>
        <dbReference type="SAM" id="MobiDB-lite"/>
    </source>
</evidence>
<dbReference type="GO" id="GO:0016787">
    <property type="term" value="F:hydrolase activity"/>
    <property type="evidence" value="ECO:0007669"/>
    <property type="project" value="UniProtKB-KW"/>
</dbReference>
<dbReference type="Gene3D" id="3.40.50.300">
    <property type="entry name" value="P-loop containing nucleotide triphosphate hydrolases"/>
    <property type="match status" value="1"/>
</dbReference>
<dbReference type="PROSITE" id="PS51192">
    <property type="entry name" value="HELICASE_ATP_BIND_1"/>
    <property type="match status" value="1"/>
</dbReference>
<dbReference type="InterPro" id="IPR049730">
    <property type="entry name" value="SNF2/RAD54-like_C"/>
</dbReference>
<feature type="compositionally biased region" description="Polar residues" evidence="5">
    <location>
        <begin position="1"/>
        <end position="12"/>
    </location>
</feature>
<dbReference type="PROSITE" id="PS51194">
    <property type="entry name" value="HELICASE_CTER"/>
    <property type="match status" value="1"/>
</dbReference>
<dbReference type="GO" id="GO:0015616">
    <property type="term" value="F:DNA translocase activity"/>
    <property type="evidence" value="ECO:0007669"/>
    <property type="project" value="TreeGrafter"/>
</dbReference>
<dbReference type="InterPro" id="IPR001650">
    <property type="entry name" value="Helicase_C-like"/>
</dbReference>
<protein>
    <submittedName>
        <fullName evidence="9">DNA repair and recombination protein RAD54B-like isoform X1</fullName>
    </submittedName>
</protein>
<dbReference type="GO" id="GO:0004386">
    <property type="term" value="F:helicase activity"/>
    <property type="evidence" value="ECO:0007669"/>
    <property type="project" value="UniProtKB-KW"/>
</dbReference>
<keyword evidence="2" id="KW-0378">Hydrolase</keyword>
<dbReference type="CDD" id="cd18793">
    <property type="entry name" value="SF2_C_SNF"/>
    <property type="match status" value="1"/>
</dbReference>
<dbReference type="SMART" id="SM00487">
    <property type="entry name" value="DEXDc"/>
    <property type="match status" value="1"/>
</dbReference>
<dbReference type="Gene3D" id="1.20.120.850">
    <property type="entry name" value="SWI2/SNF2 ATPases, N-terminal domain"/>
    <property type="match status" value="1"/>
</dbReference>
<name>A0A8B8CUA8_CRAVI</name>
<sequence>MRRSAAPSQGSQAKRPRFNVPFKTPCQSEPAPVPLEAPKRDIILTPKLSANKITTQASNETKDKSEKGFTRCLSNNAPVDKKESGIISQENCAKPCRYFAVMWCKLSKKKHKKWEGDAVLVTQGRNATLYDIEGKVIGKATGYKCTELEALKEDESLTVGGKEIQVMSLMTEDHFKSGKCFSFFEGTVKEPTVPERNIVPIAEKSFVNPLKGESASMTTSYCTTPRHDPSAPDALVMPRPNAAHQWHHNKKGLPLVDVVVDPYLSVHLRPHQREGVTFLYECVMGFRNLSGRGAILADDMGLGKTLQCLSLIWTLYKQGPYSGKPIIKRALIITPGSLVKNWFLEIKKWLGTERLRAFAVSSDNRIEEFLNTSIYPIVIISYEMFVRVYEKLQSLQFDIIICDEGHRLKNNNIKTTSLIASLPTQRRVVLTGTPIQNDLQEFFSIVEFCNPGLLGSSASFKRVFENPIVASRQPNASAEDLELGAERGSELSRITKQFVLRRTKDINTKYLPPKCEIVLFCKPSDLQLRLYCQMLQGKMFRSCLRSDGATHLVCIGALTKLCNHPSLIFSKATQAEECPEDIEEVKIQQVDSVYSGLFPIFPPGYKEEMYAVHHAGKLKVLSEILAQIHEVSEKIVIVSNHTKTLDILQQFCSNCGYGFLRLDGQTSTNIRQEIVTKFNSKHSVEKVFLLSSKAGGVGLNLIGASRLLLYDIDWNPANDLQAMARVWRDGQKRKIYIYRLLTTGTIEEKIYQRQISKQGLSGAIMDLKKKREAQFSLEELGDLFSLNEDTECDTHDLLKCHCDGQGETGASLGIPPPQTERSCQLGAVPTAQKSKTLGMEELLDWKHISGDKLQEKKDWLLGDAHSCVTFGFWQETNKEKTATSEM</sequence>
<evidence type="ECO:0000256" key="2">
    <source>
        <dbReference type="ARBA" id="ARBA00022801"/>
    </source>
</evidence>
<dbReference type="AlphaFoldDB" id="A0A8B8CUA8"/>
<dbReference type="GeneID" id="111121715"/>
<proteinExistence type="predicted"/>
<reference evidence="9" key="1">
    <citation type="submission" date="2025-08" db="UniProtKB">
        <authorList>
            <consortium name="RefSeq"/>
        </authorList>
    </citation>
    <scope>IDENTIFICATION</scope>
    <source>
        <tissue evidence="9">Whole sample</tissue>
    </source>
</reference>
<evidence type="ECO:0000256" key="1">
    <source>
        <dbReference type="ARBA" id="ARBA00022741"/>
    </source>
</evidence>
<dbReference type="SUPFAM" id="SSF52540">
    <property type="entry name" value="P-loop containing nucleoside triphosphate hydrolases"/>
    <property type="match status" value="2"/>
</dbReference>
<dbReference type="OrthoDB" id="413460at2759"/>
<evidence type="ECO:0000313" key="8">
    <source>
        <dbReference type="Proteomes" id="UP000694844"/>
    </source>
</evidence>
<feature type="domain" description="Helicase ATP-binding" evidence="6">
    <location>
        <begin position="285"/>
        <end position="452"/>
    </location>
</feature>
<dbReference type="GO" id="GO:0005634">
    <property type="term" value="C:nucleus"/>
    <property type="evidence" value="ECO:0007669"/>
    <property type="project" value="TreeGrafter"/>
</dbReference>
<dbReference type="GO" id="GO:0005524">
    <property type="term" value="F:ATP binding"/>
    <property type="evidence" value="ECO:0007669"/>
    <property type="project" value="UniProtKB-KW"/>
</dbReference>
<dbReference type="InterPro" id="IPR038718">
    <property type="entry name" value="SNF2-like_sf"/>
</dbReference>
<evidence type="ECO:0000256" key="4">
    <source>
        <dbReference type="ARBA" id="ARBA00022840"/>
    </source>
</evidence>
<keyword evidence="3" id="KW-0347">Helicase</keyword>
<dbReference type="GO" id="GO:0007131">
    <property type="term" value="P:reciprocal meiotic recombination"/>
    <property type="evidence" value="ECO:0007669"/>
    <property type="project" value="TreeGrafter"/>
</dbReference>
<dbReference type="InterPro" id="IPR000330">
    <property type="entry name" value="SNF2_N"/>
</dbReference>
<evidence type="ECO:0000313" key="9">
    <source>
        <dbReference type="RefSeq" id="XP_022318804.1"/>
    </source>
</evidence>
<dbReference type="RefSeq" id="XP_022318804.1">
    <property type="nucleotide sequence ID" value="XM_022463096.1"/>
</dbReference>
<keyword evidence="8" id="KW-1185">Reference proteome</keyword>
<dbReference type="Pfam" id="PF00176">
    <property type="entry name" value="SNF2-rel_dom"/>
    <property type="match status" value="1"/>
</dbReference>
<dbReference type="Pfam" id="PF00271">
    <property type="entry name" value="Helicase_C"/>
    <property type="match status" value="1"/>
</dbReference>
<dbReference type="KEGG" id="cvn:111121715"/>
<dbReference type="InterPro" id="IPR050496">
    <property type="entry name" value="SNF2_RAD54_helicase_repair"/>
</dbReference>
<keyword evidence="1" id="KW-0547">Nucleotide-binding</keyword>
<feature type="region of interest" description="Disordered" evidence="5">
    <location>
        <begin position="1"/>
        <end position="39"/>
    </location>
</feature>
<accession>A0A8B8CUA8</accession>
<dbReference type="PANTHER" id="PTHR45629:SF7">
    <property type="entry name" value="DNA EXCISION REPAIR PROTEIN ERCC-6-RELATED"/>
    <property type="match status" value="1"/>
</dbReference>
<dbReference type="GO" id="GO:0000724">
    <property type="term" value="P:double-strand break repair via homologous recombination"/>
    <property type="evidence" value="ECO:0007669"/>
    <property type="project" value="TreeGrafter"/>
</dbReference>
<dbReference type="Gene3D" id="3.40.50.10810">
    <property type="entry name" value="Tandem AAA-ATPase domain"/>
    <property type="match status" value="1"/>
</dbReference>
<feature type="domain" description="Helicase C-terminal" evidence="7">
    <location>
        <begin position="620"/>
        <end position="781"/>
    </location>
</feature>
<dbReference type="PANTHER" id="PTHR45629">
    <property type="entry name" value="SNF2/RAD54 FAMILY MEMBER"/>
    <property type="match status" value="1"/>
</dbReference>
<gene>
    <name evidence="9" type="primary">LOC111121715</name>
</gene>
<dbReference type="Proteomes" id="UP000694844">
    <property type="component" value="Chromosome 2"/>
</dbReference>
<dbReference type="FunFam" id="3.40.50.300:FF:000332">
    <property type="entry name" value="DNA repair and recombination protein RAD54-like"/>
    <property type="match status" value="1"/>
</dbReference>
<keyword evidence="4" id="KW-0067">ATP-binding</keyword>
<evidence type="ECO:0000259" key="6">
    <source>
        <dbReference type="PROSITE" id="PS51192"/>
    </source>
</evidence>
<dbReference type="SMART" id="SM00490">
    <property type="entry name" value="HELICc"/>
    <property type="match status" value="1"/>
</dbReference>
<evidence type="ECO:0000256" key="3">
    <source>
        <dbReference type="ARBA" id="ARBA00022806"/>
    </source>
</evidence>
<dbReference type="FunFam" id="3.40.50.10810:FF:000020">
    <property type="entry name" value="DNA repair and recombination protein RAD54B"/>
    <property type="match status" value="1"/>
</dbReference>
<dbReference type="InterPro" id="IPR014001">
    <property type="entry name" value="Helicase_ATP-bd"/>
</dbReference>
<evidence type="ECO:0000259" key="7">
    <source>
        <dbReference type="PROSITE" id="PS51194"/>
    </source>
</evidence>
<organism evidence="8 9">
    <name type="scientific">Crassostrea virginica</name>
    <name type="common">Eastern oyster</name>
    <dbReference type="NCBI Taxonomy" id="6565"/>
    <lineage>
        <taxon>Eukaryota</taxon>
        <taxon>Metazoa</taxon>
        <taxon>Spiralia</taxon>
        <taxon>Lophotrochozoa</taxon>
        <taxon>Mollusca</taxon>
        <taxon>Bivalvia</taxon>
        <taxon>Autobranchia</taxon>
        <taxon>Pteriomorphia</taxon>
        <taxon>Ostreida</taxon>
        <taxon>Ostreoidea</taxon>
        <taxon>Ostreidae</taxon>
        <taxon>Crassostrea</taxon>
    </lineage>
</organism>